<evidence type="ECO:0000259" key="4">
    <source>
        <dbReference type="PROSITE" id="PS50240"/>
    </source>
</evidence>
<name>A0A6B0VA07_IXORI</name>
<dbReference type="PROSITE" id="PS00135">
    <property type="entry name" value="TRYPSIN_SER"/>
    <property type="match status" value="1"/>
</dbReference>
<keyword evidence="2" id="KW-0720">Serine protease</keyword>
<feature type="signal peptide" evidence="3">
    <location>
        <begin position="1"/>
        <end position="21"/>
    </location>
</feature>
<dbReference type="Gene3D" id="2.40.10.10">
    <property type="entry name" value="Trypsin-like serine proteases"/>
    <property type="match status" value="1"/>
</dbReference>
<feature type="domain" description="Peptidase S1" evidence="4">
    <location>
        <begin position="48"/>
        <end position="363"/>
    </location>
</feature>
<dbReference type="InterPro" id="IPR001254">
    <property type="entry name" value="Trypsin_dom"/>
</dbReference>
<protein>
    <submittedName>
        <fullName evidence="5">Putative serine protease</fullName>
    </submittedName>
</protein>
<sequence>MRSRHFALLLIVSTIFAGICPSHTNGEKDHLMKICGRRGVQDTVSERIINGTPATPGHWPWMVGLYTAEDRFYCGGVLISRQFVLTAAHCYRDKSSTGFLSVRLGSTKLTNFTVHCQRNTGNNVYLEKSDTTVVHEDLEDQVICMDVDHVCVPLQDNCTLFMKDLALLKLSKPVNFTKYIQPICLPDHCEDPPSDVTLYGVGWGMVYEFFSFCVFYYDETDESLAEGDEDVVDFVGGESSAGETNDASTSEPEVFLVHSVPETLLERNISVITNDDCERQLATGVPTYALCSDGGICYGDSGGPLMYQKGGRWFLGGIHSVVGGDCYRPVRPAVHVLVSHFVGGFIFPFIRDYGGSESANPWLCIEDEARKGCVTTFYNSYNVSVDDSVGDDETIVFKRY</sequence>
<evidence type="ECO:0000256" key="3">
    <source>
        <dbReference type="SAM" id="SignalP"/>
    </source>
</evidence>
<keyword evidence="1" id="KW-1015">Disulfide bond</keyword>
<accession>A0A6B0VA07</accession>
<dbReference type="SUPFAM" id="SSF50494">
    <property type="entry name" value="Trypsin-like serine proteases"/>
    <property type="match status" value="1"/>
</dbReference>
<dbReference type="InterPro" id="IPR018114">
    <property type="entry name" value="TRYPSIN_HIS"/>
</dbReference>
<dbReference type="SMART" id="SM00020">
    <property type="entry name" value="Tryp_SPc"/>
    <property type="match status" value="1"/>
</dbReference>
<evidence type="ECO:0000256" key="1">
    <source>
        <dbReference type="ARBA" id="ARBA00023157"/>
    </source>
</evidence>
<dbReference type="InterPro" id="IPR043504">
    <property type="entry name" value="Peptidase_S1_PA_chymotrypsin"/>
</dbReference>
<dbReference type="PROSITE" id="PS00134">
    <property type="entry name" value="TRYPSIN_HIS"/>
    <property type="match status" value="1"/>
</dbReference>
<dbReference type="InterPro" id="IPR001314">
    <property type="entry name" value="Peptidase_S1A"/>
</dbReference>
<dbReference type="CDD" id="cd00190">
    <property type="entry name" value="Tryp_SPc"/>
    <property type="match status" value="1"/>
</dbReference>
<dbReference type="Pfam" id="PF00089">
    <property type="entry name" value="Trypsin"/>
    <property type="match status" value="2"/>
</dbReference>
<dbReference type="InterPro" id="IPR033116">
    <property type="entry name" value="TRYPSIN_SER"/>
</dbReference>
<keyword evidence="3" id="KW-0732">Signal</keyword>
<feature type="chain" id="PRO_5025442395" evidence="3">
    <location>
        <begin position="22"/>
        <end position="400"/>
    </location>
</feature>
<dbReference type="EMBL" id="GIFC01017040">
    <property type="protein sequence ID" value="MXU99123.1"/>
    <property type="molecule type" value="Transcribed_RNA"/>
</dbReference>
<dbReference type="GO" id="GO:0004252">
    <property type="term" value="F:serine-type endopeptidase activity"/>
    <property type="evidence" value="ECO:0007669"/>
    <property type="project" value="InterPro"/>
</dbReference>
<dbReference type="InterPro" id="IPR009003">
    <property type="entry name" value="Peptidase_S1_PA"/>
</dbReference>
<organism evidence="5">
    <name type="scientific">Ixodes ricinus</name>
    <name type="common">Common tick</name>
    <name type="synonym">Acarus ricinus</name>
    <dbReference type="NCBI Taxonomy" id="34613"/>
    <lineage>
        <taxon>Eukaryota</taxon>
        <taxon>Metazoa</taxon>
        <taxon>Ecdysozoa</taxon>
        <taxon>Arthropoda</taxon>
        <taxon>Chelicerata</taxon>
        <taxon>Arachnida</taxon>
        <taxon>Acari</taxon>
        <taxon>Parasitiformes</taxon>
        <taxon>Ixodida</taxon>
        <taxon>Ixodoidea</taxon>
        <taxon>Ixodidae</taxon>
        <taxon>Ixodinae</taxon>
        <taxon>Ixodes</taxon>
    </lineage>
</organism>
<evidence type="ECO:0000256" key="2">
    <source>
        <dbReference type="RuleBase" id="RU363034"/>
    </source>
</evidence>
<dbReference type="PROSITE" id="PS50240">
    <property type="entry name" value="TRYPSIN_DOM"/>
    <property type="match status" value="1"/>
</dbReference>
<proteinExistence type="predicted"/>
<dbReference type="PRINTS" id="PR00722">
    <property type="entry name" value="CHYMOTRYPSIN"/>
</dbReference>
<dbReference type="PANTHER" id="PTHR24252:SF10">
    <property type="entry name" value="SERINE PROTEASE 56"/>
    <property type="match status" value="1"/>
</dbReference>
<keyword evidence="2 5" id="KW-0645">Protease</keyword>
<dbReference type="AlphaFoldDB" id="A0A6B0VA07"/>
<dbReference type="GO" id="GO:0006508">
    <property type="term" value="P:proteolysis"/>
    <property type="evidence" value="ECO:0007669"/>
    <property type="project" value="UniProtKB-KW"/>
</dbReference>
<dbReference type="PANTHER" id="PTHR24252">
    <property type="entry name" value="ACROSIN-RELATED"/>
    <property type="match status" value="1"/>
</dbReference>
<reference evidence="5" key="1">
    <citation type="submission" date="2019-12" db="EMBL/GenBank/DDBJ databases">
        <title>An insight into the sialome of adult female Ixodes ricinus ticks feeding for 6 days.</title>
        <authorList>
            <person name="Perner J."/>
            <person name="Ribeiro J.M.C."/>
        </authorList>
    </citation>
    <scope>NUCLEOTIDE SEQUENCE</scope>
    <source>
        <strain evidence="5">Semi-engorged</strain>
        <tissue evidence="5">Salivary glands</tissue>
    </source>
</reference>
<evidence type="ECO:0000313" key="5">
    <source>
        <dbReference type="EMBL" id="MXU99123.1"/>
    </source>
</evidence>
<keyword evidence="2" id="KW-0378">Hydrolase</keyword>